<evidence type="ECO:0000259" key="4">
    <source>
        <dbReference type="SMART" id="SM00249"/>
    </source>
</evidence>
<gene>
    <name evidence="5" type="ORF">LIER_36391</name>
</gene>
<dbReference type="Pfam" id="PF25874">
    <property type="entry name" value="WHD_plant_repro"/>
    <property type="match status" value="1"/>
</dbReference>
<evidence type="ECO:0000256" key="1">
    <source>
        <dbReference type="ARBA" id="ARBA00022723"/>
    </source>
</evidence>
<dbReference type="InterPro" id="IPR019787">
    <property type="entry name" value="Znf_PHD-finger"/>
</dbReference>
<dbReference type="Pfam" id="PF00628">
    <property type="entry name" value="PHD"/>
    <property type="match status" value="1"/>
</dbReference>
<dbReference type="AlphaFoldDB" id="A0AAV3P5F7"/>
<dbReference type="Proteomes" id="UP001454036">
    <property type="component" value="Unassembled WGS sequence"/>
</dbReference>
<evidence type="ECO:0000313" key="6">
    <source>
        <dbReference type="Proteomes" id="UP001454036"/>
    </source>
</evidence>
<dbReference type="CDD" id="cd15556">
    <property type="entry name" value="PHD_MMD1_like"/>
    <property type="match status" value="1"/>
</dbReference>
<evidence type="ECO:0000256" key="2">
    <source>
        <dbReference type="ARBA" id="ARBA00022771"/>
    </source>
</evidence>
<keyword evidence="6" id="KW-1185">Reference proteome</keyword>
<dbReference type="InterPro" id="IPR058054">
    <property type="entry name" value="Znf_MS1-like"/>
</dbReference>
<proteinExistence type="predicted"/>
<dbReference type="GO" id="GO:0008270">
    <property type="term" value="F:zinc ion binding"/>
    <property type="evidence" value="ECO:0007669"/>
    <property type="project" value="UniProtKB-KW"/>
</dbReference>
<name>A0AAV3P5F7_LITER</name>
<dbReference type="InterPro" id="IPR011011">
    <property type="entry name" value="Znf_FYVE_PHD"/>
</dbReference>
<dbReference type="SMART" id="SM00249">
    <property type="entry name" value="PHD"/>
    <property type="match status" value="1"/>
</dbReference>
<accession>A0AAV3P5F7</accession>
<dbReference type="PANTHER" id="PTHR46201:SF1">
    <property type="entry name" value="PHD FINGER PROTEIN MALE STERILITY 1"/>
    <property type="match status" value="1"/>
</dbReference>
<feature type="domain" description="Zinc finger PHD-type" evidence="4">
    <location>
        <begin position="514"/>
        <end position="560"/>
    </location>
</feature>
<keyword evidence="3" id="KW-0862">Zinc</keyword>
<dbReference type="PANTHER" id="PTHR46201">
    <property type="entry name" value="PHD FINGER PROTEIN MALE MEIOCYTE DEATH 1-RELATED"/>
    <property type="match status" value="1"/>
</dbReference>
<keyword evidence="2" id="KW-0863">Zinc-finger</keyword>
<keyword evidence="1" id="KW-0479">Metal-binding</keyword>
<dbReference type="InterPro" id="IPR013083">
    <property type="entry name" value="Znf_RING/FYVE/PHD"/>
</dbReference>
<dbReference type="SUPFAM" id="SSF57903">
    <property type="entry name" value="FYVE/PHD zinc finger"/>
    <property type="match status" value="1"/>
</dbReference>
<dbReference type="InterPro" id="IPR001965">
    <property type="entry name" value="Znf_PHD"/>
</dbReference>
<dbReference type="Gene3D" id="3.30.40.10">
    <property type="entry name" value="Zinc/RING finger domain, C3HC4 (zinc finger)"/>
    <property type="match status" value="1"/>
</dbReference>
<reference evidence="5 6" key="1">
    <citation type="submission" date="2024-01" db="EMBL/GenBank/DDBJ databases">
        <title>The complete chloroplast genome sequence of Lithospermum erythrorhizon: insights into the phylogenetic relationship among Boraginaceae species and the maternal lineages of purple gromwells.</title>
        <authorList>
            <person name="Okada T."/>
            <person name="Watanabe K."/>
        </authorList>
    </citation>
    <scope>NUCLEOTIDE SEQUENCE [LARGE SCALE GENOMIC DNA]</scope>
</reference>
<dbReference type="EMBL" id="BAABME010016644">
    <property type="protein sequence ID" value="GAA0146830.1"/>
    <property type="molecule type" value="Genomic_DNA"/>
</dbReference>
<sequence>MSQVDSLGCKKRRRTERVFKFKKFGERGYPVDFHGSFLENVRALLEFGQIENGLCGEMASWSFQLEVHRHPSLHIFLFVVEEPIELSLNRHCKHCQYIGWGHHLICNRKYHFFLPSMDTILPCLNYEGNSCLSRIGVSESKSTLIELEGHTMHGVFHSNGFGHLLCVNGMEASSNLAGFQLMDFWDRLCTGLGARKVSLRDVSVKRGMDLRLIHAVAYGTPWFGRWGYTLSHGSYGVDQQTYNFAVTTIQKLPLSILINHLGISNNKDILITLSRYQVLSGHSLMTIGDMFHFMLELKLHLPRESSYNYQHRDLGIFVDSSCRWSPKRVEMAIRVIIDALKRAECRWISRQEVRDIARNYIGDTGLLDFVLKSLGNQVVGRYFVRRCLNPVTKVLEYSLEDVSDIFPMQTESMKRMDHRIQQNTQCKITKVQLMKDVYFLYKQILQQQHKFQSNSDMPGTISAASRIILDSKYMVKEFNNNETISEREVEKLKTKTILPGDECDRSEGKKIVIDCICGVEAEAGERMVSCDICEIWQHTRCVNIPSSEEIPNIFICCKCEQALLGFPSFP</sequence>
<protein>
    <recommendedName>
        <fullName evidence="4">Zinc finger PHD-type domain-containing protein</fullName>
    </recommendedName>
</protein>
<organism evidence="5 6">
    <name type="scientific">Lithospermum erythrorhizon</name>
    <name type="common">Purple gromwell</name>
    <name type="synonym">Lithospermum officinale var. erythrorhizon</name>
    <dbReference type="NCBI Taxonomy" id="34254"/>
    <lineage>
        <taxon>Eukaryota</taxon>
        <taxon>Viridiplantae</taxon>
        <taxon>Streptophyta</taxon>
        <taxon>Embryophyta</taxon>
        <taxon>Tracheophyta</taxon>
        <taxon>Spermatophyta</taxon>
        <taxon>Magnoliopsida</taxon>
        <taxon>eudicotyledons</taxon>
        <taxon>Gunneridae</taxon>
        <taxon>Pentapetalae</taxon>
        <taxon>asterids</taxon>
        <taxon>lamiids</taxon>
        <taxon>Boraginales</taxon>
        <taxon>Boraginaceae</taxon>
        <taxon>Boraginoideae</taxon>
        <taxon>Lithospermeae</taxon>
        <taxon>Lithospermum</taxon>
    </lineage>
</organism>
<comment type="caution">
    <text evidence="5">The sequence shown here is derived from an EMBL/GenBank/DDBJ whole genome shotgun (WGS) entry which is preliminary data.</text>
</comment>
<dbReference type="InterPro" id="IPR059080">
    <property type="entry name" value="WHD_PTC1"/>
</dbReference>
<dbReference type="InterPro" id="IPR019786">
    <property type="entry name" value="Zinc_finger_PHD-type_CS"/>
</dbReference>
<dbReference type="PROSITE" id="PS01359">
    <property type="entry name" value="ZF_PHD_1"/>
    <property type="match status" value="1"/>
</dbReference>
<evidence type="ECO:0000256" key="3">
    <source>
        <dbReference type="ARBA" id="ARBA00022833"/>
    </source>
</evidence>
<evidence type="ECO:0000313" key="5">
    <source>
        <dbReference type="EMBL" id="GAA0146830.1"/>
    </source>
</evidence>